<feature type="transmembrane region" description="Helical" evidence="1">
    <location>
        <begin position="78"/>
        <end position="98"/>
    </location>
</feature>
<proteinExistence type="predicted"/>
<dbReference type="RefSeq" id="WP_108001616.1">
    <property type="nucleotide sequence ID" value="NZ_JBHEEX010000001.1"/>
</dbReference>
<organism evidence="2 3">
    <name type="scientific">Mycoplana dimorpha</name>
    <dbReference type="NCBI Taxonomy" id="28320"/>
    <lineage>
        <taxon>Bacteria</taxon>
        <taxon>Pseudomonadati</taxon>
        <taxon>Pseudomonadota</taxon>
        <taxon>Alphaproteobacteria</taxon>
        <taxon>Hyphomicrobiales</taxon>
        <taxon>Rhizobiaceae</taxon>
        <taxon>Mycoplana</taxon>
    </lineage>
</organism>
<dbReference type="Proteomes" id="UP000241247">
    <property type="component" value="Unassembled WGS sequence"/>
</dbReference>
<dbReference type="OrthoDB" id="7273910at2"/>
<keyword evidence="1" id="KW-1133">Transmembrane helix</keyword>
<evidence type="ECO:0000256" key="1">
    <source>
        <dbReference type="SAM" id="Phobius"/>
    </source>
</evidence>
<reference evidence="2 3" key="1">
    <citation type="submission" date="2018-04" db="EMBL/GenBank/DDBJ databases">
        <title>Genomic Encyclopedia of Type Strains, Phase IV (KMG-IV): sequencing the most valuable type-strain genomes for metagenomic binning, comparative biology and taxonomic classification.</title>
        <authorList>
            <person name="Goeker M."/>
        </authorList>
    </citation>
    <scope>NUCLEOTIDE SEQUENCE [LARGE SCALE GENOMIC DNA]</scope>
    <source>
        <strain evidence="2 3">DSM 7138</strain>
    </source>
</reference>
<name>A0A2T5BE99_MYCDI</name>
<accession>A0A2T5BE99</accession>
<feature type="transmembrane region" description="Helical" evidence="1">
    <location>
        <begin position="35"/>
        <end position="57"/>
    </location>
</feature>
<keyword evidence="1" id="KW-0812">Transmembrane</keyword>
<keyword evidence="1" id="KW-0472">Membrane</keyword>
<dbReference type="EMBL" id="PZZZ01000002">
    <property type="protein sequence ID" value="PTM97325.1"/>
    <property type="molecule type" value="Genomic_DNA"/>
</dbReference>
<dbReference type="AlphaFoldDB" id="A0A2T5BE99"/>
<sequence length="103" mass="10626">MNFALARYAGLYVPPAAWAINTQLGQILPYGDCSAGAGWTAVAAFTAAAFAAAGALLSRRGAVVTASRTALFLSRMSFLLGLCFAFALLMQGAATVLISPCLY</sequence>
<comment type="caution">
    <text evidence="2">The sequence shown here is derived from an EMBL/GenBank/DDBJ whole genome shotgun (WGS) entry which is preliminary data.</text>
</comment>
<keyword evidence="3" id="KW-1185">Reference proteome</keyword>
<gene>
    <name evidence="2" type="ORF">C7449_102195</name>
</gene>
<protein>
    <submittedName>
        <fullName evidence="2">Uncharacterized protein</fullName>
    </submittedName>
</protein>
<evidence type="ECO:0000313" key="3">
    <source>
        <dbReference type="Proteomes" id="UP000241247"/>
    </source>
</evidence>
<evidence type="ECO:0000313" key="2">
    <source>
        <dbReference type="EMBL" id="PTM97325.1"/>
    </source>
</evidence>